<gene>
    <name evidence="1" type="ORF">HYG81_00805</name>
</gene>
<proteinExistence type="predicted"/>
<sequence>MVPAESNTAAQTGPVRSHGYRITVDNGRESFFALSIERVDSEDAWLMSDTAAALENMR</sequence>
<evidence type="ECO:0000313" key="2">
    <source>
        <dbReference type="Proteomes" id="UP000510869"/>
    </source>
</evidence>
<reference evidence="1 2" key="1">
    <citation type="submission" date="2020-07" db="EMBL/GenBank/DDBJ databases">
        <title>Natrinema (YPL30) sp. nov. and Haloterrigena xxxxxx (YPL8) sp. nov., isolated from a salt mine.</title>
        <authorList>
            <person name="Cui H."/>
        </authorList>
    </citation>
    <scope>NUCLEOTIDE SEQUENCE [LARGE SCALE GENOMIC DNA]</scope>
    <source>
        <strain evidence="1 2">YPL13</strain>
    </source>
</reference>
<dbReference type="Proteomes" id="UP000510869">
    <property type="component" value="Chromosome"/>
</dbReference>
<dbReference type="GeneID" id="56141700"/>
<dbReference type="KEGG" id="nay:HYG81_00805"/>
<name>A0A7D6CP51_9EURY</name>
<evidence type="ECO:0000313" key="1">
    <source>
        <dbReference type="EMBL" id="QLK26195.1"/>
    </source>
</evidence>
<dbReference type="AlphaFoldDB" id="A0A7D6CP51"/>
<dbReference type="OrthoDB" id="231816at2157"/>
<dbReference type="EMBL" id="CP059154">
    <property type="protein sequence ID" value="QLK26195.1"/>
    <property type="molecule type" value="Genomic_DNA"/>
</dbReference>
<organism evidence="1 2">
    <name type="scientific">Natrinema zhouii</name>
    <dbReference type="NCBI Taxonomy" id="1710539"/>
    <lineage>
        <taxon>Archaea</taxon>
        <taxon>Methanobacteriati</taxon>
        <taxon>Methanobacteriota</taxon>
        <taxon>Stenosarchaea group</taxon>
        <taxon>Halobacteria</taxon>
        <taxon>Halobacteriales</taxon>
        <taxon>Natrialbaceae</taxon>
        <taxon>Natrinema</taxon>
    </lineage>
</organism>
<keyword evidence="2" id="KW-1185">Reference proteome</keyword>
<accession>A0A7D6CP51</accession>
<dbReference type="RefSeq" id="WP_180841374.1">
    <property type="nucleotide sequence ID" value="NZ_CP059154.1"/>
</dbReference>
<protein>
    <submittedName>
        <fullName evidence="1">Uncharacterized protein</fullName>
    </submittedName>
</protein>